<evidence type="ECO:0008006" key="3">
    <source>
        <dbReference type="Google" id="ProtNLM"/>
    </source>
</evidence>
<reference evidence="1 2" key="1">
    <citation type="submission" date="2020-01" db="EMBL/GenBank/DDBJ databases">
        <title>Bacteria diversity of Porities sp.</title>
        <authorList>
            <person name="Wang G."/>
        </authorList>
    </citation>
    <scope>NUCLEOTIDE SEQUENCE [LARGE SCALE GENOMIC DNA]</scope>
    <source>
        <strain evidence="1 2">R33</strain>
    </source>
</reference>
<sequence>MTTKALQKHKKEDDFTQFYKKLEELVPGLKKFVAGSLQTAEDQALLDKRFYDPDEILDEVYLETFREFSGQMNENELRRGLFKKALQRIAAKQEEEVPDEVNTHALLKGELKTLSEEFTTDAEGDRILMDELDDISYIQKQGWSPEIVLNDSLEKQLVQNFELDEASLLSDEKRKLLGLLYNTIPKRSKLIVELIVFGQQNTSEISWILEVPEEIVKRIVFKVGERFRLL</sequence>
<proteinExistence type="predicted"/>
<dbReference type="EMBL" id="WXYO01000007">
    <property type="protein sequence ID" value="NAS13729.1"/>
    <property type="molecule type" value="Genomic_DNA"/>
</dbReference>
<organism evidence="1 2">
    <name type="scientific">Poritiphilus flavus</name>
    <dbReference type="NCBI Taxonomy" id="2697053"/>
    <lineage>
        <taxon>Bacteria</taxon>
        <taxon>Pseudomonadati</taxon>
        <taxon>Bacteroidota</taxon>
        <taxon>Flavobacteriia</taxon>
        <taxon>Flavobacteriales</taxon>
        <taxon>Flavobacteriaceae</taxon>
        <taxon>Poritiphilus</taxon>
    </lineage>
</organism>
<dbReference type="InterPro" id="IPR013324">
    <property type="entry name" value="RNA_pol_sigma_r3/r4-like"/>
</dbReference>
<evidence type="ECO:0000313" key="2">
    <source>
        <dbReference type="Proteomes" id="UP000475249"/>
    </source>
</evidence>
<keyword evidence="2" id="KW-1185">Reference proteome</keyword>
<protein>
    <recommendedName>
        <fullName evidence="3">Sigma-70 family RNA polymerase sigma factor</fullName>
    </recommendedName>
</protein>
<dbReference type="AlphaFoldDB" id="A0A6L9EHL9"/>
<dbReference type="Proteomes" id="UP000475249">
    <property type="component" value="Unassembled WGS sequence"/>
</dbReference>
<name>A0A6L9EHL9_9FLAO</name>
<dbReference type="RefSeq" id="WP_161436756.1">
    <property type="nucleotide sequence ID" value="NZ_WXYO01000007.1"/>
</dbReference>
<evidence type="ECO:0000313" key="1">
    <source>
        <dbReference type="EMBL" id="NAS13729.1"/>
    </source>
</evidence>
<comment type="caution">
    <text evidence="1">The sequence shown here is derived from an EMBL/GenBank/DDBJ whole genome shotgun (WGS) entry which is preliminary data.</text>
</comment>
<dbReference type="SUPFAM" id="SSF88659">
    <property type="entry name" value="Sigma3 and sigma4 domains of RNA polymerase sigma factors"/>
    <property type="match status" value="1"/>
</dbReference>
<gene>
    <name evidence="1" type="ORF">GTQ38_17075</name>
</gene>
<accession>A0A6L9EHL9</accession>